<dbReference type="InterPro" id="IPR002121">
    <property type="entry name" value="HRDC_dom"/>
</dbReference>
<evidence type="ECO:0000259" key="1">
    <source>
        <dbReference type="PROSITE" id="PS50967"/>
    </source>
</evidence>
<gene>
    <name evidence="2" type="ORF">P0Y55_03895</name>
</gene>
<dbReference type="Gene3D" id="1.10.150.80">
    <property type="entry name" value="HRDC domain"/>
    <property type="match status" value="1"/>
</dbReference>
<evidence type="ECO:0000313" key="3">
    <source>
        <dbReference type="Proteomes" id="UP001178662"/>
    </source>
</evidence>
<dbReference type="AlphaFoldDB" id="A0AA95EYF7"/>
<dbReference type="GO" id="GO:0003676">
    <property type="term" value="F:nucleic acid binding"/>
    <property type="evidence" value="ECO:0007669"/>
    <property type="project" value="InterPro"/>
</dbReference>
<protein>
    <submittedName>
        <fullName evidence="2">HRDC domain-containing protein</fullName>
    </submittedName>
</protein>
<name>A0AA95EYF7_9BACL</name>
<dbReference type="InterPro" id="IPR010997">
    <property type="entry name" value="HRDC-like_sf"/>
</dbReference>
<sequence length="332" mass="38839">MQVVFLNQFDRIVGQGEDRAQVFIGEEQGVWSAGWRSIQPTAAEQEDLWYEGMSWEELLAAFRHGVACKLSQGFRPMLDGMLEEAPLWERRPSALTLLQCYADMQDATETGNKLRIWRRARATEEKKSAYLIATNRELQMLAVYLPQSLEELIQIPGYGQVKLERYGKELVELLKDIPRKHTFPLLTWVSKEVTEEQRSSWIFKQKEEKYSKVLASVREKRTLLLGIREGRTLTDLENLLQCTRRQLLERIEQLDEEGYDVQRVVEQELATLPDEECEQIETAMKELGDQYLKPLMHKVYGDIQANAKDTEGKYEKLRMMRLRYRKLSRSAI</sequence>
<dbReference type="Pfam" id="PF00570">
    <property type="entry name" value="HRDC"/>
    <property type="match status" value="1"/>
</dbReference>
<accession>A0AA95EYF7</accession>
<keyword evidence="3" id="KW-1185">Reference proteome</keyword>
<dbReference type="SMART" id="SM00341">
    <property type="entry name" value="HRDC"/>
    <property type="match status" value="1"/>
</dbReference>
<organism evidence="2 3">
    <name type="scientific">Candidatus Cohnella colombiensis</name>
    <dbReference type="NCBI Taxonomy" id="3121368"/>
    <lineage>
        <taxon>Bacteria</taxon>
        <taxon>Bacillati</taxon>
        <taxon>Bacillota</taxon>
        <taxon>Bacilli</taxon>
        <taxon>Bacillales</taxon>
        <taxon>Paenibacillaceae</taxon>
        <taxon>Cohnella</taxon>
    </lineage>
</organism>
<dbReference type="GO" id="GO:0000166">
    <property type="term" value="F:nucleotide binding"/>
    <property type="evidence" value="ECO:0007669"/>
    <property type="project" value="InterPro"/>
</dbReference>
<dbReference type="InterPro" id="IPR044876">
    <property type="entry name" value="HRDC_dom_sf"/>
</dbReference>
<feature type="domain" description="HRDC" evidence="1">
    <location>
        <begin position="104"/>
        <end position="184"/>
    </location>
</feature>
<dbReference type="PROSITE" id="PS50967">
    <property type="entry name" value="HRDC"/>
    <property type="match status" value="1"/>
</dbReference>
<reference evidence="2" key="1">
    <citation type="submission" date="2023-03" db="EMBL/GenBank/DDBJ databases">
        <title>Andean soil-derived lignocellulolytic bacterial consortium as a source of novel taxa and putative plastic-active enzymes.</title>
        <authorList>
            <person name="Diaz-Garcia L."/>
            <person name="Chuvochina M."/>
            <person name="Feuerriegel G."/>
            <person name="Bunk B."/>
            <person name="Sproer C."/>
            <person name="Streit W.R."/>
            <person name="Rodriguez L.M."/>
            <person name="Overmann J."/>
            <person name="Jimenez D.J."/>
        </authorList>
    </citation>
    <scope>NUCLEOTIDE SEQUENCE</scope>
    <source>
        <strain evidence="2">MAG 2441</strain>
    </source>
</reference>
<dbReference type="Proteomes" id="UP001178662">
    <property type="component" value="Chromosome"/>
</dbReference>
<dbReference type="SUPFAM" id="SSF47819">
    <property type="entry name" value="HRDC-like"/>
    <property type="match status" value="1"/>
</dbReference>
<proteinExistence type="predicted"/>
<dbReference type="EMBL" id="CP119317">
    <property type="protein sequence ID" value="WEK55216.1"/>
    <property type="molecule type" value="Genomic_DNA"/>
</dbReference>
<evidence type="ECO:0000313" key="2">
    <source>
        <dbReference type="EMBL" id="WEK55216.1"/>
    </source>
</evidence>